<feature type="compositionally biased region" description="Basic and acidic residues" evidence="1">
    <location>
        <begin position="102"/>
        <end position="116"/>
    </location>
</feature>
<sequence>MSAVMESSPPKRLRFRTYLPRDEGLRKLYEKPKDPEEIVQEVLSAQEQMIKDCNEKLLVASKDLNKLAPKKPNWDLKRDLSSKLEKLERRTQRSILELVRQRVGDQEGDNTAKVDTVEGDGTELANAVDQAGEGEEDSDIEF</sequence>
<dbReference type="PANTHER" id="PTHR31551:SF1">
    <property type="entry name" value="COILED-COIL DOMAIN-CONTAINING PROTEIN 12"/>
    <property type="match status" value="1"/>
</dbReference>
<dbReference type="EMBL" id="HBHW01008341">
    <property type="protein sequence ID" value="CAE0038334.1"/>
    <property type="molecule type" value="Transcribed_RNA"/>
</dbReference>
<reference evidence="2" key="1">
    <citation type="submission" date="2021-01" db="EMBL/GenBank/DDBJ databases">
        <authorList>
            <person name="Corre E."/>
            <person name="Pelletier E."/>
            <person name="Niang G."/>
            <person name="Scheremetjew M."/>
            <person name="Finn R."/>
            <person name="Kale V."/>
            <person name="Holt S."/>
            <person name="Cochrane G."/>
            <person name="Meng A."/>
            <person name="Brown T."/>
            <person name="Cohen L."/>
        </authorList>
    </citation>
    <scope>NUCLEOTIDE SEQUENCE</scope>
    <source>
        <strain evidence="2">CCMP 769</strain>
    </source>
</reference>
<feature type="compositionally biased region" description="Acidic residues" evidence="1">
    <location>
        <begin position="132"/>
        <end position="142"/>
    </location>
</feature>
<evidence type="ECO:0008006" key="3">
    <source>
        <dbReference type="Google" id="ProtNLM"/>
    </source>
</evidence>
<accession>A0A7S2ZG02</accession>
<dbReference type="GO" id="GO:0071014">
    <property type="term" value="C:post-mRNA release spliceosomal complex"/>
    <property type="evidence" value="ECO:0007669"/>
    <property type="project" value="TreeGrafter"/>
</dbReference>
<feature type="region of interest" description="Disordered" evidence="1">
    <location>
        <begin position="102"/>
        <end position="142"/>
    </location>
</feature>
<proteinExistence type="predicted"/>
<name>A0A7S2ZG02_9RHOD</name>
<dbReference type="InterPro" id="IPR013169">
    <property type="entry name" value="mRNA_splic_Cwf18-like"/>
</dbReference>
<organism evidence="2">
    <name type="scientific">Rhodosorus marinus</name>
    <dbReference type="NCBI Taxonomy" id="101924"/>
    <lineage>
        <taxon>Eukaryota</taxon>
        <taxon>Rhodophyta</taxon>
        <taxon>Stylonematophyceae</taxon>
        <taxon>Stylonematales</taxon>
        <taxon>Stylonemataceae</taxon>
        <taxon>Rhodosorus</taxon>
    </lineage>
</organism>
<dbReference type="AlphaFoldDB" id="A0A7S2ZG02"/>
<dbReference type="GO" id="GO:0005684">
    <property type="term" value="C:U2-type spliceosomal complex"/>
    <property type="evidence" value="ECO:0007669"/>
    <property type="project" value="TreeGrafter"/>
</dbReference>
<protein>
    <recommendedName>
        <fullName evidence="3">Coiled-coil domain-containing protein 12</fullName>
    </recommendedName>
</protein>
<evidence type="ECO:0000256" key="1">
    <source>
        <dbReference type="SAM" id="MobiDB-lite"/>
    </source>
</evidence>
<dbReference type="PANTHER" id="PTHR31551">
    <property type="entry name" value="PRE-MRNA-SPLICING FACTOR CWF18"/>
    <property type="match status" value="1"/>
</dbReference>
<evidence type="ECO:0000313" key="2">
    <source>
        <dbReference type="EMBL" id="CAE0038334.1"/>
    </source>
</evidence>
<dbReference type="Pfam" id="PF08315">
    <property type="entry name" value="cwf18"/>
    <property type="match status" value="1"/>
</dbReference>
<gene>
    <name evidence="2" type="ORF">RMAR00112_LOCUS6292</name>
</gene>